<keyword evidence="2" id="KW-1185">Reference proteome</keyword>
<dbReference type="AlphaFoldDB" id="A0AAC9HSC6"/>
<dbReference type="KEGG" id="ahm:TL08_17355"/>
<proteinExistence type="predicted"/>
<sequence>MDEYRSHGPAAPDAARWQTFRPERTVLAVARTLTSAIRLLEATAVFLGDPRVQVVFTVHAASRFSADVVELLRARCARLVPWESVGELRYDLVITASEKVDLTRVTAAPILVLPHGIGFHKYVPEVDSANTRLSGLVSEEVLADPRVTLAITHPAQAEQLAAASPRTVGRTTLIGDLSHDAMVGSTARRERYRESLGVSPDHRLVAVSSTWGTRSLLGGRPELLDRLLAELPVDEYRVAAIVHPNVWTWHGGWQLGQWCDSALRAGLRLLPPTSGWHATLVAADVLIGDHGSVSLYGAALGTPLLLGAFGDEVVPDTPLAELGGRADRLDPTQGLREQLDKAIATHDPRRFRQLTGRIFAAPGRGVDLLRMRCYGLLNLAEPDHEPILDAAPDPVPVVRPVCSFEVFATLVAPTTLSLHRIPASVRGNRPALPASDSRHLLVGSDEPNLRLFADAAVVVRAPGPQASDRRSAEGWLTETLRRHPGARIAATAVDEGCHIALRDGRCLLLTGAPRIDPRLAASAAYSMLVAGRLDAGAVELRVAAMTYRLRWQRC</sequence>
<protein>
    <submittedName>
        <fullName evidence="1">Uncharacterized protein</fullName>
    </submittedName>
</protein>
<gene>
    <name evidence="1" type="ORF">TL08_17355</name>
</gene>
<organism evidence="1 2">
    <name type="scientific">Actinoalloteichus hymeniacidonis</name>
    <dbReference type="NCBI Taxonomy" id="340345"/>
    <lineage>
        <taxon>Bacteria</taxon>
        <taxon>Bacillati</taxon>
        <taxon>Actinomycetota</taxon>
        <taxon>Actinomycetes</taxon>
        <taxon>Pseudonocardiales</taxon>
        <taxon>Pseudonocardiaceae</taxon>
        <taxon>Actinoalloteichus</taxon>
    </lineage>
</organism>
<dbReference type="Proteomes" id="UP000095210">
    <property type="component" value="Chromosome"/>
</dbReference>
<evidence type="ECO:0000313" key="1">
    <source>
        <dbReference type="EMBL" id="AOS64271.1"/>
    </source>
</evidence>
<evidence type="ECO:0000313" key="2">
    <source>
        <dbReference type="Proteomes" id="UP000095210"/>
    </source>
</evidence>
<dbReference type="SUPFAM" id="SSF53756">
    <property type="entry name" value="UDP-Glycosyltransferase/glycogen phosphorylase"/>
    <property type="match status" value="1"/>
</dbReference>
<accession>A0AAC9HSC6</accession>
<reference evidence="2" key="1">
    <citation type="submission" date="2016-03" db="EMBL/GenBank/DDBJ databases">
        <title>Complete genome sequence of the type strain Actinoalloteichus hymeniacidonis DSM 45092.</title>
        <authorList>
            <person name="Schaffert L."/>
            <person name="Albersmeier A."/>
            <person name="Winkler A."/>
            <person name="Kalinowski J."/>
            <person name="Zotchev S."/>
            <person name="Ruckert C."/>
        </authorList>
    </citation>
    <scope>NUCLEOTIDE SEQUENCE [LARGE SCALE GENOMIC DNA]</scope>
    <source>
        <strain evidence="2">HPA177(T) (DSM 45092(T))</strain>
    </source>
</reference>
<dbReference type="RefSeq" id="WP_069850426.1">
    <property type="nucleotide sequence ID" value="NZ_CP014859.1"/>
</dbReference>
<dbReference type="EMBL" id="CP014859">
    <property type="protein sequence ID" value="AOS64271.1"/>
    <property type="molecule type" value="Genomic_DNA"/>
</dbReference>
<name>A0AAC9HSC6_9PSEU</name>